<organism evidence="1 2">
    <name type="scientific">Phytophthora megakarya</name>
    <dbReference type="NCBI Taxonomy" id="4795"/>
    <lineage>
        <taxon>Eukaryota</taxon>
        <taxon>Sar</taxon>
        <taxon>Stramenopiles</taxon>
        <taxon>Oomycota</taxon>
        <taxon>Peronosporomycetes</taxon>
        <taxon>Peronosporales</taxon>
        <taxon>Peronosporaceae</taxon>
        <taxon>Phytophthora</taxon>
    </lineage>
</organism>
<evidence type="ECO:0000313" key="2">
    <source>
        <dbReference type="Proteomes" id="UP000198211"/>
    </source>
</evidence>
<comment type="caution">
    <text evidence="1">The sequence shown here is derived from an EMBL/GenBank/DDBJ whole genome shotgun (WGS) entry which is preliminary data.</text>
</comment>
<reference evidence="2" key="1">
    <citation type="submission" date="2017-03" db="EMBL/GenBank/DDBJ databases">
        <title>Phytopthora megakarya and P. palmivora, two closely related causual agents of cacao black pod achieved similar genome size and gene model numbers by different mechanisms.</title>
        <authorList>
            <person name="Ali S."/>
            <person name="Shao J."/>
            <person name="Larry D.J."/>
            <person name="Kronmiller B."/>
            <person name="Shen D."/>
            <person name="Strem M.D."/>
            <person name="Melnick R.L."/>
            <person name="Guiltinan M.J."/>
            <person name="Tyler B.M."/>
            <person name="Meinhardt L.W."/>
            <person name="Bailey B.A."/>
        </authorList>
    </citation>
    <scope>NUCLEOTIDE SEQUENCE [LARGE SCALE GENOMIC DNA]</scope>
    <source>
        <strain evidence="2">zdho120</strain>
    </source>
</reference>
<dbReference type="AlphaFoldDB" id="A0A225W9L9"/>
<accession>A0A225W9L9</accession>
<protein>
    <submittedName>
        <fullName evidence="1">Uncharacterized protein</fullName>
    </submittedName>
</protein>
<proteinExistence type="predicted"/>
<keyword evidence="2" id="KW-1185">Reference proteome</keyword>
<name>A0A225W9L9_9STRA</name>
<dbReference type="Proteomes" id="UP000198211">
    <property type="component" value="Unassembled WGS sequence"/>
</dbReference>
<gene>
    <name evidence="1" type="ORF">PHMEG_00012476</name>
</gene>
<dbReference type="EMBL" id="NBNE01001420">
    <property type="protein sequence ID" value="OWZ14094.1"/>
    <property type="molecule type" value="Genomic_DNA"/>
</dbReference>
<evidence type="ECO:0000313" key="1">
    <source>
        <dbReference type="EMBL" id="OWZ14094.1"/>
    </source>
</evidence>
<dbReference type="OrthoDB" id="125247at2759"/>
<sequence>MTMTVDLLATALPFRPKWVYPHHKPRSRLSSDVDYCAHLITADNIEAFFNESPWEILGGGNVPDPICFEILVGGRLGVFLEEYSQ</sequence>